<reference evidence="1 3" key="1">
    <citation type="submission" date="2016-06" db="EMBL/GenBank/DDBJ databases">
        <title>Discovery of anaerobic lithoheterotrophic haloarchaeon capable of sulfur respiration by hydrogen and formate.</title>
        <authorList>
            <person name="Sorokin D.Y."/>
            <person name="Kublanov I.V."/>
            <person name="Roman P."/>
            <person name="Sinninghe Damste J.S."/>
            <person name="Golyshin P.N."/>
            <person name="Rojo D."/>
            <person name="Ciordia S."/>
            <person name="Mena Md.C."/>
            <person name="Ferrer M."/>
            <person name="Smedile F."/>
            <person name="Messina E."/>
            <person name="La Cono V."/>
            <person name="Yakimov M.M."/>
        </authorList>
    </citation>
    <scope>NUCLEOTIDE SEQUENCE [LARGE SCALE GENOMIC DNA]</scope>
    <source>
        <strain evidence="1 3">HTSR1</strain>
    </source>
</reference>
<dbReference type="STRING" id="1873524.HSR6_0575"/>
<dbReference type="PATRIC" id="fig|1855411.3.peg.583"/>
<dbReference type="EMBL" id="CP016804">
    <property type="protein sequence ID" value="APE95036.1"/>
    <property type="molecule type" value="Genomic_DNA"/>
</dbReference>
<accession>A0A1J1AA73</accession>
<sequence length="82" mass="9131">MHMKKQELIHLHGLLAEVGNYYERVSTRELELSEYESKGVRPTSIHKSKTDHKSAVFALAKGITGTMDEAESAEETVTAKAD</sequence>
<accession>A0A1D8S369</accession>
<evidence type="ECO:0000313" key="2">
    <source>
        <dbReference type="EMBL" id="APE95036.1"/>
    </source>
</evidence>
<reference evidence="4" key="2">
    <citation type="submission" date="2016-08" db="EMBL/GenBank/DDBJ databases">
        <title>Discovery of first anaerobic lithoheterotrophic haloarchae widely represented in hypersaline habitats.</title>
        <authorList>
            <person name="Sorokin D.Y."/>
            <person name="Kublanov I.V."/>
            <person name="Roman P."/>
            <person name="Sinninghe Damste J.S."/>
            <person name="Golyshin P.N."/>
            <person name="Rojo D."/>
            <person name="Ciordia S."/>
            <person name="Mena Md.C."/>
            <person name="Ferrer M."/>
            <person name="Smedile F."/>
            <person name="Messina E."/>
            <person name="La Cono V."/>
            <person name="Yakimov M.M."/>
        </authorList>
    </citation>
    <scope>NUCLEOTIDE SEQUENCE [LARGE SCALE GENOMIC DNA]</scope>
    <source>
        <strain evidence="4">HSR6</strain>
    </source>
</reference>
<dbReference type="KEGG" id="hhsr:HSR6_0575"/>
<dbReference type="PANTHER" id="PTHR42203:SF2">
    <property type="entry name" value="UPF0058 PROTEIN MJ1205"/>
    <property type="match status" value="1"/>
</dbReference>
<evidence type="ECO:0008006" key="5">
    <source>
        <dbReference type="Google" id="ProtNLM"/>
    </source>
</evidence>
<proteinExistence type="predicted"/>
<dbReference type="Proteomes" id="UP000185608">
    <property type="component" value="Chromosome"/>
</dbReference>
<dbReference type="KEGG" id="halh:HTSR_0587"/>
<dbReference type="PANTHER" id="PTHR42203">
    <property type="entry name" value="UPF0058 PROTEIN MJ1205"/>
    <property type="match status" value="1"/>
</dbReference>
<dbReference type="Pfam" id="PF01893">
    <property type="entry name" value="UPF0058"/>
    <property type="match status" value="1"/>
</dbReference>
<gene>
    <name evidence="2" type="ORF">HSR6_0575</name>
    <name evidence="1" type="ORF">HTSR_0587</name>
</gene>
<reference evidence="2" key="3">
    <citation type="journal article" date="2017" name="ISME J.">
        <title>Discovery of anaerobic lithoheterotrophic haloarchaea, ubiquitous in hypersaline habitats.</title>
        <authorList>
            <person name="Sorokin D.Y."/>
            <person name="Messina E."/>
            <person name="Smedile F."/>
            <person name="Roman P."/>
            <person name="Damste J.S.S."/>
            <person name="Ciordia S."/>
            <person name="Mena M.C."/>
            <person name="Ferrer M."/>
            <person name="Golyshin P.N."/>
            <person name="Kublanov I.V."/>
            <person name="Samarov N.I."/>
            <person name="Toshchakov S.V."/>
            <person name="La Cono V."/>
            <person name="Yakimov M.M."/>
        </authorList>
    </citation>
    <scope>NUCLEOTIDE SEQUENCE</scope>
    <source>
        <strain evidence="2">HSR6</strain>
    </source>
</reference>
<evidence type="ECO:0000313" key="4">
    <source>
        <dbReference type="Proteomes" id="UP000186165"/>
    </source>
</evidence>
<protein>
    <recommendedName>
        <fullName evidence="5">Metal-binding protein</fullName>
    </recommendedName>
</protein>
<keyword evidence="4" id="KW-1185">Reference proteome</keyword>
<dbReference type="Gene3D" id="1.20.1270.110">
    <property type="entry name" value="Uncharacterised protein family UPF0058"/>
    <property type="match status" value="1"/>
</dbReference>
<dbReference type="SUPFAM" id="SSF140371">
    <property type="entry name" value="Vng1086c-like"/>
    <property type="match status" value="1"/>
</dbReference>
<dbReference type="Proteomes" id="UP000186165">
    <property type="component" value="Chromosome"/>
</dbReference>
<evidence type="ECO:0000313" key="3">
    <source>
        <dbReference type="Proteomes" id="UP000185608"/>
    </source>
</evidence>
<dbReference type="EMBL" id="CP016070">
    <property type="protein sequence ID" value="AOW79781.1"/>
    <property type="molecule type" value="Genomic_DNA"/>
</dbReference>
<organism evidence="1 3">
    <name type="scientific">Halodesulfurarchaeum formicicum</name>
    <dbReference type="NCBI Taxonomy" id="1873524"/>
    <lineage>
        <taxon>Archaea</taxon>
        <taxon>Methanobacteriati</taxon>
        <taxon>Methanobacteriota</taxon>
        <taxon>Stenosarchaea group</taxon>
        <taxon>Halobacteria</taxon>
        <taxon>Halobacteriales</taxon>
        <taxon>Halobacteriaceae</taxon>
        <taxon>Halodesulfurarchaeum</taxon>
    </lineage>
</organism>
<evidence type="ECO:0000313" key="1">
    <source>
        <dbReference type="EMBL" id="AOW79781.1"/>
    </source>
</evidence>
<dbReference type="AlphaFoldDB" id="A0A1D8S369"/>
<dbReference type="InterPro" id="IPR002753">
    <property type="entry name" value="UPF0058"/>
</dbReference>
<dbReference type="InterPro" id="IPR036519">
    <property type="entry name" value="UPF0058_sf"/>
</dbReference>
<name>A0A1D8S369_9EURY</name>